<evidence type="ECO:0000313" key="11">
    <source>
        <dbReference type="EMBL" id="NMM00863.1"/>
    </source>
</evidence>
<evidence type="ECO:0000256" key="2">
    <source>
        <dbReference type="ARBA" id="ARBA00008914"/>
    </source>
</evidence>
<keyword evidence="4 9" id="KW-0812">Transmembrane</keyword>
<dbReference type="RefSeq" id="WP_169487733.1">
    <property type="nucleotide sequence ID" value="NZ_JABBGJ010000025.1"/>
</dbReference>
<comment type="caution">
    <text evidence="11">The sequence shown here is derived from an EMBL/GenBank/DDBJ whole genome shotgun (WGS) entry which is preliminary data.</text>
</comment>
<evidence type="ECO:0000256" key="5">
    <source>
        <dbReference type="ARBA" id="ARBA00022989"/>
    </source>
</evidence>
<reference evidence="11 12" key="1">
    <citation type="submission" date="2020-04" db="EMBL/GenBank/DDBJ databases">
        <title>Paraburkholderia sp. RP-4-7 isolated from soil.</title>
        <authorList>
            <person name="Dahal R.H."/>
        </authorList>
    </citation>
    <scope>NUCLEOTIDE SEQUENCE [LARGE SCALE GENOMIC DNA]</scope>
    <source>
        <strain evidence="11 12">RP-4-7</strain>
    </source>
</reference>
<dbReference type="InterPro" id="IPR050330">
    <property type="entry name" value="Bact_OuterMem_StrucFunc"/>
</dbReference>
<sequence>MSTSSGNKRLAADKTGSQHYYDEGDGDGEAQSGRWLISYADLITTLMVLFLALYALELAKNRELEIKMLERREVKTEAAAGSAHATVAVPGAPDAARRQLLSLLAPLQDNRQITISNASQGVEIAINAKVLFNSGDARLLPESFGVLDQIAGVLRDRSKNNILVEGHTDSVPISTAKYESNWELSSARAGAVVRFFADKGVEPHRMAAIGRADNFPLIIGDDAAARAANRRVTILVEY</sequence>
<accession>A0A848II99</accession>
<dbReference type="PROSITE" id="PS51123">
    <property type="entry name" value="OMPA_2"/>
    <property type="match status" value="1"/>
</dbReference>
<dbReference type="PANTHER" id="PTHR30329">
    <property type="entry name" value="STATOR ELEMENT OF FLAGELLAR MOTOR COMPLEX"/>
    <property type="match status" value="1"/>
</dbReference>
<feature type="region of interest" description="Disordered" evidence="8">
    <location>
        <begin position="1"/>
        <end position="27"/>
    </location>
</feature>
<dbReference type="InterPro" id="IPR025713">
    <property type="entry name" value="MotB-like_N_dom"/>
</dbReference>
<keyword evidence="5 9" id="KW-1133">Transmembrane helix</keyword>
<dbReference type="EMBL" id="JABBGJ010000025">
    <property type="protein sequence ID" value="NMM00863.1"/>
    <property type="molecule type" value="Genomic_DNA"/>
</dbReference>
<evidence type="ECO:0000313" key="12">
    <source>
        <dbReference type="Proteomes" id="UP000544134"/>
    </source>
</evidence>
<evidence type="ECO:0000259" key="10">
    <source>
        <dbReference type="PROSITE" id="PS51123"/>
    </source>
</evidence>
<feature type="transmembrane region" description="Helical" evidence="9">
    <location>
        <begin position="36"/>
        <end position="56"/>
    </location>
</feature>
<dbReference type="CDD" id="cd07185">
    <property type="entry name" value="OmpA_C-like"/>
    <property type="match status" value="1"/>
</dbReference>
<name>A0A848II99_9BURK</name>
<comment type="subcellular location">
    <subcellularLocation>
        <location evidence="1">Cell membrane</location>
        <topology evidence="1">Single-pass membrane protein</topology>
    </subcellularLocation>
</comment>
<dbReference type="Proteomes" id="UP000544134">
    <property type="component" value="Unassembled WGS sequence"/>
</dbReference>
<evidence type="ECO:0000256" key="4">
    <source>
        <dbReference type="ARBA" id="ARBA00022692"/>
    </source>
</evidence>
<dbReference type="Pfam" id="PF13677">
    <property type="entry name" value="MotB_plug"/>
    <property type="match status" value="1"/>
</dbReference>
<evidence type="ECO:0000256" key="3">
    <source>
        <dbReference type="ARBA" id="ARBA00022475"/>
    </source>
</evidence>
<dbReference type="InterPro" id="IPR006665">
    <property type="entry name" value="OmpA-like"/>
</dbReference>
<organism evidence="11 12">
    <name type="scientific">Paraburkholderia polaris</name>
    <dbReference type="NCBI Taxonomy" id="2728848"/>
    <lineage>
        <taxon>Bacteria</taxon>
        <taxon>Pseudomonadati</taxon>
        <taxon>Pseudomonadota</taxon>
        <taxon>Betaproteobacteria</taxon>
        <taxon>Burkholderiales</taxon>
        <taxon>Burkholderiaceae</taxon>
        <taxon>Paraburkholderia</taxon>
    </lineage>
</organism>
<dbReference type="GO" id="GO:0005886">
    <property type="term" value="C:plasma membrane"/>
    <property type="evidence" value="ECO:0007669"/>
    <property type="project" value="UniProtKB-SubCell"/>
</dbReference>
<keyword evidence="6 7" id="KW-0472">Membrane</keyword>
<dbReference type="Pfam" id="PF00691">
    <property type="entry name" value="OmpA"/>
    <property type="match status" value="1"/>
</dbReference>
<feature type="domain" description="OmpA-like" evidence="10">
    <location>
        <begin position="119"/>
        <end position="238"/>
    </location>
</feature>
<dbReference type="SUPFAM" id="SSF103088">
    <property type="entry name" value="OmpA-like"/>
    <property type="match status" value="1"/>
</dbReference>
<dbReference type="Gene3D" id="3.30.1330.60">
    <property type="entry name" value="OmpA-like domain"/>
    <property type="match status" value="1"/>
</dbReference>
<comment type="similarity">
    <text evidence="2">Belongs to the MotB family.</text>
</comment>
<evidence type="ECO:0000256" key="8">
    <source>
        <dbReference type="SAM" id="MobiDB-lite"/>
    </source>
</evidence>
<evidence type="ECO:0000256" key="9">
    <source>
        <dbReference type="SAM" id="Phobius"/>
    </source>
</evidence>
<evidence type="ECO:0000256" key="1">
    <source>
        <dbReference type="ARBA" id="ARBA00004162"/>
    </source>
</evidence>
<protein>
    <submittedName>
        <fullName evidence="11">OmpA family protein</fullName>
    </submittedName>
</protein>
<evidence type="ECO:0000256" key="6">
    <source>
        <dbReference type="ARBA" id="ARBA00023136"/>
    </source>
</evidence>
<dbReference type="AlphaFoldDB" id="A0A848II99"/>
<dbReference type="InterPro" id="IPR036737">
    <property type="entry name" value="OmpA-like_sf"/>
</dbReference>
<keyword evidence="12" id="KW-1185">Reference proteome</keyword>
<evidence type="ECO:0000256" key="7">
    <source>
        <dbReference type="PROSITE-ProRule" id="PRU00473"/>
    </source>
</evidence>
<keyword evidence="3" id="KW-1003">Cell membrane</keyword>
<gene>
    <name evidence="11" type="ORF">HHL24_23345</name>
</gene>
<dbReference type="PANTHER" id="PTHR30329:SF20">
    <property type="entry name" value="EXPORTED PROTEIN"/>
    <property type="match status" value="1"/>
</dbReference>
<proteinExistence type="inferred from homology"/>